<name>A0A9P3DDA6_MICAE</name>
<organism evidence="1 2">
    <name type="scientific">Microcystis aeruginosa NIES-298</name>
    <dbReference type="NCBI Taxonomy" id="449468"/>
    <lineage>
        <taxon>Bacteria</taxon>
        <taxon>Bacillati</taxon>
        <taxon>Cyanobacteriota</taxon>
        <taxon>Cyanophyceae</taxon>
        <taxon>Oscillatoriophycideae</taxon>
        <taxon>Chroococcales</taxon>
        <taxon>Microcystaceae</taxon>
        <taxon>Microcystis</taxon>
    </lineage>
</organism>
<protein>
    <submittedName>
        <fullName evidence="1">Uncharacterized protein</fullName>
    </submittedName>
</protein>
<reference evidence="2" key="1">
    <citation type="submission" date="2017-12" db="EMBL/GenBank/DDBJ databases">
        <title>Improved Draft Genome Sequence of Microcystis aeruginosa NIES-298, a Microcystin-Producing Cyanobacterium from Lake Kasumigaura, Japan.</title>
        <authorList>
            <person name="Yamaguchi H."/>
            <person name="Suzuki S."/>
            <person name="Kawachi M."/>
        </authorList>
    </citation>
    <scope>NUCLEOTIDE SEQUENCE [LARGE SCALE GENOMIC DNA]</scope>
    <source>
        <strain evidence="2">NIES-298</strain>
    </source>
</reference>
<dbReference type="Proteomes" id="UP000236321">
    <property type="component" value="Unassembled WGS sequence"/>
</dbReference>
<evidence type="ECO:0000313" key="2">
    <source>
        <dbReference type="Proteomes" id="UP000236321"/>
    </source>
</evidence>
<proteinExistence type="predicted"/>
<sequence length="59" mass="6750">MGFGGMEVKQLNFMGMLNYFQLVIAGITDPRNASNASRYSLKDSILVAFAEFFRQNEYF</sequence>
<dbReference type="EMBL" id="BEYQ01000001">
    <property type="protein sequence ID" value="GBD50936.1"/>
    <property type="molecule type" value="Genomic_DNA"/>
</dbReference>
<evidence type="ECO:0000313" key="1">
    <source>
        <dbReference type="EMBL" id="GBD50936.1"/>
    </source>
</evidence>
<comment type="caution">
    <text evidence="1">The sequence shown here is derived from an EMBL/GenBank/DDBJ whole genome shotgun (WGS) entry which is preliminary data.</text>
</comment>
<gene>
    <name evidence="1" type="ORF">BGM30_00290</name>
</gene>
<accession>A0A9P3DDA6</accession>
<dbReference type="AlphaFoldDB" id="A0A9P3DDA6"/>